<proteinExistence type="predicted"/>
<feature type="region of interest" description="Disordered" evidence="1">
    <location>
        <begin position="189"/>
        <end position="256"/>
    </location>
</feature>
<evidence type="ECO:0000313" key="4">
    <source>
        <dbReference type="WBParaSite" id="SBAD_0000975001-mRNA-1"/>
    </source>
</evidence>
<evidence type="ECO:0000256" key="1">
    <source>
        <dbReference type="SAM" id="MobiDB-lite"/>
    </source>
</evidence>
<sequence length="256" mass="28884">MPSSPENSDGRAALSKRISVPPKRDDFILTWTEHQQLRKALLASLSSSKPSSLDDEDQKLDSIRQITVGSFLSNNSFTSGRITDSVLNYAARKSASLYSAGHQVLADEEDEEKPKISQLMLKDADQSPRMLCPNTEDFITYCSFFGSILMPEEVNMFDNVTWKPVYSAPPLKVKQNGDASSSLVEVKLRKLEAPRPKRPYHRRVPLPKPSERRKSTSKPRGRQSSRKRTHGSAAAHKIRAKYTKRKSKHKPKKCEC</sequence>
<dbReference type="EMBL" id="UZAM01012683">
    <property type="protein sequence ID" value="VDP22977.1"/>
    <property type="molecule type" value="Genomic_DNA"/>
</dbReference>
<keyword evidence="3" id="KW-1185">Reference proteome</keyword>
<gene>
    <name evidence="2" type="ORF">SBAD_LOCUS9408</name>
</gene>
<dbReference type="WBParaSite" id="SBAD_0000975001-mRNA-1">
    <property type="protein sequence ID" value="SBAD_0000975001-mRNA-1"/>
    <property type="gene ID" value="SBAD_0000975001"/>
</dbReference>
<accession>A0A183J0L0</accession>
<name>A0A183J0L0_9BILA</name>
<evidence type="ECO:0000313" key="3">
    <source>
        <dbReference type="Proteomes" id="UP000270296"/>
    </source>
</evidence>
<reference evidence="2 3" key="2">
    <citation type="submission" date="2018-11" db="EMBL/GenBank/DDBJ databases">
        <authorList>
            <consortium name="Pathogen Informatics"/>
        </authorList>
    </citation>
    <scope>NUCLEOTIDE SEQUENCE [LARGE SCALE GENOMIC DNA]</scope>
</reference>
<feature type="compositionally biased region" description="Basic residues" evidence="1">
    <location>
        <begin position="215"/>
        <end position="256"/>
    </location>
</feature>
<reference evidence="4" key="1">
    <citation type="submission" date="2016-06" db="UniProtKB">
        <authorList>
            <consortium name="WormBaseParasite"/>
        </authorList>
    </citation>
    <scope>IDENTIFICATION</scope>
</reference>
<dbReference type="Proteomes" id="UP000270296">
    <property type="component" value="Unassembled WGS sequence"/>
</dbReference>
<dbReference type="AlphaFoldDB" id="A0A183J0L0"/>
<organism evidence="4">
    <name type="scientific">Soboliphyme baturini</name>
    <dbReference type="NCBI Taxonomy" id="241478"/>
    <lineage>
        <taxon>Eukaryota</taxon>
        <taxon>Metazoa</taxon>
        <taxon>Ecdysozoa</taxon>
        <taxon>Nematoda</taxon>
        <taxon>Enoplea</taxon>
        <taxon>Dorylaimia</taxon>
        <taxon>Dioctophymatida</taxon>
        <taxon>Dioctophymatoidea</taxon>
        <taxon>Soboliphymatidae</taxon>
        <taxon>Soboliphyme</taxon>
    </lineage>
</organism>
<feature type="compositionally biased region" description="Basic residues" evidence="1">
    <location>
        <begin position="196"/>
        <end position="205"/>
    </location>
</feature>
<evidence type="ECO:0000313" key="2">
    <source>
        <dbReference type="EMBL" id="VDP22977.1"/>
    </source>
</evidence>
<protein>
    <submittedName>
        <fullName evidence="2 4">Uncharacterized protein</fullName>
    </submittedName>
</protein>